<dbReference type="Pfam" id="PF07690">
    <property type="entry name" value="MFS_1"/>
    <property type="match status" value="1"/>
</dbReference>
<evidence type="ECO:0000256" key="6">
    <source>
        <dbReference type="ARBA" id="ARBA00023136"/>
    </source>
</evidence>
<dbReference type="InterPro" id="IPR036259">
    <property type="entry name" value="MFS_trans_sf"/>
</dbReference>
<accession>E6QQP3</accession>
<keyword evidence="5 7" id="KW-1133">Transmembrane helix</keyword>
<name>E6QQP3_9ZZZZ</name>
<dbReference type="AlphaFoldDB" id="E6QQP3"/>
<evidence type="ECO:0000256" key="1">
    <source>
        <dbReference type="ARBA" id="ARBA00004651"/>
    </source>
</evidence>
<evidence type="ECO:0000256" key="2">
    <source>
        <dbReference type="ARBA" id="ARBA00022448"/>
    </source>
</evidence>
<dbReference type="GO" id="GO:0005886">
    <property type="term" value="C:plasma membrane"/>
    <property type="evidence" value="ECO:0007669"/>
    <property type="project" value="UniProtKB-SubCell"/>
</dbReference>
<dbReference type="SUPFAM" id="SSF103473">
    <property type="entry name" value="MFS general substrate transporter"/>
    <property type="match status" value="1"/>
</dbReference>
<keyword evidence="3" id="KW-1003">Cell membrane</keyword>
<protein>
    <submittedName>
        <fullName evidence="8">Major facilitator superfamily (MFS_1) transporter</fullName>
    </submittedName>
</protein>
<feature type="transmembrane region" description="Helical" evidence="7">
    <location>
        <begin position="377"/>
        <end position="399"/>
    </location>
</feature>
<evidence type="ECO:0000256" key="7">
    <source>
        <dbReference type="SAM" id="Phobius"/>
    </source>
</evidence>
<dbReference type="NCBIfam" id="NF008397">
    <property type="entry name" value="PRK11195.1"/>
    <property type="match status" value="1"/>
</dbReference>
<evidence type="ECO:0000313" key="8">
    <source>
        <dbReference type="EMBL" id="CBI09564.1"/>
    </source>
</evidence>
<comment type="subcellular location">
    <subcellularLocation>
        <location evidence="1">Cell membrane</location>
        <topology evidence="1">Multi-pass membrane protein</topology>
    </subcellularLocation>
</comment>
<dbReference type="Gene3D" id="1.20.1250.20">
    <property type="entry name" value="MFS general substrate transporter like domains"/>
    <property type="match status" value="1"/>
</dbReference>
<feature type="transmembrane region" description="Helical" evidence="7">
    <location>
        <begin position="168"/>
        <end position="190"/>
    </location>
</feature>
<dbReference type="PANTHER" id="PTHR43266:SF2">
    <property type="entry name" value="MAJOR FACILITATOR SUPERFAMILY (MFS) PROFILE DOMAIN-CONTAINING PROTEIN"/>
    <property type="match status" value="1"/>
</dbReference>
<feature type="transmembrane region" description="Helical" evidence="7">
    <location>
        <begin position="288"/>
        <end position="307"/>
    </location>
</feature>
<keyword evidence="4 7" id="KW-0812">Transmembrane</keyword>
<feature type="transmembrane region" description="Helical" evidence="7">
    <location>
        <begin position="354"/>
        <end position="370"/>
    </location>
</feature>
<reference evidence="8" key="1">
    <citation type="submission" date="2009-10" db="EMBL/GenBank/DDBJ databases">
        <title>Diversity of trophic interactions inside an arsenic-rich microbial ecosystem.</title>
        <authorList>
            <person name="Bertin P.N."/>
            <person name="Heinrich-Salmeron A."/>
            <person name="Pelletier E."/>
            <person name="Goulhen-Chollet F."/>
            <person name="Arsene-Ploetze F."/>
            <person name="Gallien S."/>
            <person name="Calteau A."/>
            <person name="Vallenet D."/>
            <person name="Casiot C."/>
            <person name="Chane-Woon-Ming B."/>
            <person name="Giloteaux L."/>
            <person name="Barakat M."/>
            <person name="Bonnefoy V."/>
            <person name="Bruneel O."/>
            <person name="Chandler M."/>
            <person name="Cleiss J."/>
            <person name="Duran R."/>
            <person name="Elbaz-Poulichet F."/>
            <person name="Fonknechten N."/>
            <person name="Lauga B."/>
            <person name="Mornico D."/>
            <person name="Ortet P."/>
            <person name="Schaeffer C."/>
            <person name="Siguier P."/>
            <person name="Alexander Thil Smith A."/>
            <person name="Van Dorsselaer A."/>
            <person name="Weissenbach J."/>
            <person name="Medigue C."/>
            <person name="Le Paslier D."/>
        </authorList>
    </citation>
    <scope>NUCLEOTIDE SEQUENCE</scope>
</reference>
<proteinExistence type="predicted"/>
<keyword evidence="6 7" id="KW-0472">Membrane</keyword>
<evidence type="ECO:0000256" key="3">
    <source>
        <dbReference type="ARBA" id="ARBA00022475"/>
    </source>
</evidence>
<feature type="transmembrane region" description="Helical" evidence="7">
    <location>
        <begin position="125"/>
        <end position="148"/>
    </location>
</feature>
<comment type="caution">
    <text evidence="8">The sequence shown here is derived from an EMBL/GenBank/DDBJ whole genome shotgun (WGS) entry which is preliminary data.</text>
</comment>
<organism evidence="8">
    <name type="scientific">mine drainage metagenome</name>
    <dbReference type="NCBI Taxonomy" id="410659"/>
    <lineage>
        <taxon>unclassified sequences</taxon>
        <taxon>metagenomes</taxon>
        <taxon>ecological metagenomes</taxon>
    </lineage>
</organism>
<evidence type="ECO:0000256" key="5">
    <source>
        <dbReference type="ARBA" id="ARBA00022989"/>
    </source>
</evidence>
<dbReference type="GO" id="GO:0022857">
    <property type="term" value="F:transmembrane transporter activity"/>
    <property type="evidence" value="ECO:0007669"/>
    <property type="project" value="InterPro"/>
</dbReference>
<feature type="transmembrane region" description="Helical" evidence="7">
    <location>
        <begin position="263"/>
        <end position="282"/>
    </location>
</feature>
<feature type="transmembrane region" description="Helical" evidence="7">
    <location>
        <begin position="42"/>
        <end position="65"/>
    </location>
</feature>
<keyword evidence="2" id="KW-0813">Transport</keyword>
<feature type="transmembrane region" description="Helical" evidence="7">
    <location>
        <begin position="77"/>
        <end position="105"/>
    </location>
</feature>
<dbReference type="CDD" id="cd06173">
    <property type="entry name" value="MFS_MefA_like"/>
    <property type="match status" value="1"/>
</dbReference>
<feature type="transmembrane region" description="Helical" evidence="7">
    <location>
        <begin position="226"/>
        <end position="251"/>
    </location>
</feature>
<dbReference type="EMBL" id="CABR01000037">
    <property type="protein sequence ID" value="CBI09564.1"/>
    <property type="molecule type" value="Genomic_DNA"/>
</dbReference>
<gene>
    <name evidence="8" type="ORF">CARN7_0297</name>
</gene>
<evidence type="ECO:0000256" key="4">
    <source>
        <dbReference type="ARBA" id="ARBA00022692"/>
    </source>
</evidence>
<dbReference type="InterPro" id="IPR011701">
    <property type="entry name" value="MFS"/>
</dbReference>
<sequence length="408" mass="43973">MALGFYIILVAQFLSALADNTLLFSAIALLKEIHAASWYTPVLQEFFVFSYIVLAPFVGAFSDALAKGRVMFISNNIKLWGCGMMLTGFSPLLAYAIVGIGAAAYSPAKYGILTEYLPAEKLVAANAWMEGTTVLAIVLGALFGGILLNPHFSAMFAQHLPWPIQGDVAKFSILVVGLLYVLAATLNLFIPVTAPDHDTPSKNPIDLIQDFWHSFKQLWLDPLGQVSLAVTTLFWGAGATLRLVILAWAVTVMHFSMEQATQLTALVAVGIAIGAVIAGEFIKLNNAIRVVSTGIMMGVVVMAMSWVTNPVLAAILLTLIGILGGFFVVPMNALLQHRGHLLMGAGHSIAVQNFNENLSILLLLGVYALLDRAGLSISFITLLFGAFISISMLSIRVHFRHVNPDHHA</sequence>
<dbReference type="PANTHER" id="PTHR43266">
    <property type="entry name" value="MACROLIDE-EFFLUX PROTEIN"/>
    <property type="match status" value="1"/>
</dbReference>
<feature type="transmembrane region" description="Helical" evidence="7">
    <location>
        <begin position="314"/>
        <end position="334"/>
    </location>
</feature>